<dbReference type="OrthoDB" id="10441067at2759"/>
<dbReference type="Proteomes" id="UP000604046">
    <property type="component" value="Unassembled WGS sequence"/>
</dbReference>
<evidence type="ECO:0000313" key="2">
    <source>
        <dbReference type="EMBL" id="CAE7399077.1"/>
    </source>
</evidence>
<sequence length="236" mass="25522">MWGRVRHRCCKAGGVPMSIEPRGQVTELVSQYDGVYCPTGRDEQTGRVTYAGGSAQALVFQRSSGKWCVGDDCSKVTSTASPVGVEGAAFEVVNVSDFNGEFVGQMPKLGGSKALSLAEALKLKPPKRPAQPPMPELEEFKAQQPQYAAECLDYGNLWKEVTETFKDEEDNEVQKTSKLEADPSTKDASLDSYHPCEVAKSVGGFFGRWGGGDGSAAPQNMMYDSWNECEVISLGT</sequence>
<evidence type="ECO:0000313" key="3">
    <source>
        <dbReference type="Proteomes" id="UP000604046"/>
    </source>
</evidence>
<dbReference type="AlphaFoldDB" id="A0A812QR36"/>
<keyword evidence="3" id="KW-1185">Reference proteome</keyword>
<feature type="compositionally biased region" description="Basic and acidic residues" evidence="1">
    <location>
        <begin position="172"/>
        <end position="189"/>
    </location>
</feature>
<gene>
    <name evidence="2" type="ORF">SNAT2548_LOCUS21725</name>
</gene>
<protein>
    <submittedName>
        <fullName evidence="2">Uncharacterized protein</fullName>
    </submittedName>
</protein>
<reference evidence="2" key="1">
    <citation type="submission" date="2021-02" db="EMBL/GenBank/DDBJ databases">
        <authorList>
            <person name="Dougan E. K."/>
            <person name="Rhodes N."/>
            <person name="Thang M."/>
            <person name="Chan C."/>
        </authorList>
    </citation>
    <scope>NUCLEOTIDE SEQUENCE</scope>
</reference>
<organism evidence="2 3">
    <name type="scientific">Symbiodinium natans</name>
    <dbReference type="NCBI Taxonomy" id="878477"/>
    <lineage>
        <taxon>Eukaryota</taxon>
        <taxon>Sar</taxon>
        <taxon>Alveolata</taxon>
        <taxon>Dinophyceae</taxon>
        <taxon>Suessiales</taxon>
        <taxon>Symbiodiniaceae</taxon>
        <taxon>Symbiodinium</taxon>
    </lineage>
</organism>
<comment type="caution">
    <text evidence="2">The sequence shown here is derived from an EMBL/GenBank/DDBJ whole genome shotgun (WGS) entry which is preliminary data.</text>
</comment>
<accession>A0A812QR36</accession>
<feature type="region of interest" description="Disordered" evidence="1">
    <location>
        <begin position="165"/>
        <end position="190"/>
    </location>
</feature>
<name>A0A812QR36_9DINO</name>
<proteinExistence type="predicted"/>
<evidence type="ECO:0000256" key="1">
    <source>
        <dbReference type="SAM" id="MobiDB-lite"/>
    </source>
</evidence>
<dbReference type="EMBL" id="CAJNDS010002262">
    <property type="protein sequence ID" value="CAE7399077.1"/>
    <property type="molecule type" value="Genomic_DNA"/>
</dbReference>